<protein>
    <submittedName>
        <fullName evidence="1">Uncharacterized protein</fullName>
    </submittedName>
</protein>
<sequence>MLTCLEILSSWPGTNNGPLRHAMIRSNTRYWPLVAGTHQYLVYVLCDALRDDPAEIDEIQLAKEISRDFLAGWAAAALAEDSELAQDSALTVLKPKGTKVEKHQLSARIS</sequence>
<accession>A0A2S4UHA7</accession>
<gene>
    <name evidence="1" type="ORF">PSHT_14979</name>
</gene>
<comment type="caution">
    <text evidence="1">The sequence shown here is derived from an EMBL/GenBank/DDBJ whole genome shotgun (WGS) entry which is preliminary data.</text>
</comment>
<reference evidence="2" key="2">
    <citation type="journal article" date="2018" name="BMC Genomics">
        <title>Genomic insights into host adaptation between the wheat stripe rust pathogen (Puccinia striiformis f. sp. tritici) and the barley stripe rust pathogen (Puccinia striiformis f. sp. hordei).</title>
        <authorList>
            <person name="Xia C."/>
            <person name="Wang M."/>
            <person name="Yin C."/>
            <person name="Cornejo O.E."/>
            <person name="Hulbert S.H."/>
            <person name="Chen X."/>
        </authorList>
    </citation>
    <scope>NUCLEOTIDE SEQUENCE [LARGE SCALE GENOMIC DNA]</scope>
    <source>
        <strain evidence="2">93TX-2</strain>
    </source>
</reference>
<dbReference type="AlphaFoldDB" id="A0A2S4UHA7"/>
<reference evidence="1 2" key="1">
    <citation type="submission" date="2017-12" db="EMBL/GenBank/DDBJ databases">
        <title>Gene loss provides genomic basis for host adaptation in cereal stripe rust fungi.</title>
        <authorList>
            <person name="Xia C."/>
        </authorList>
    </citation>
    <scope>NUCLEOTIDE SEQUENCE [LARGE SCALE GENOMIC DNA]</scope>
    <source>
        <strain evidence="1 2">93TX-2</strain>
    </source>
</reference>
<dbReference type="VEuPathDB" id="FungiDB:PSHT_14979"/>
<dbReference type="EMBL" id="PKSM01000360">
    <property type="protein sequence ID" value="POV96703.1"/>
    <property type="molecule type" value="Genomic_DNA"/>
</dbReference>
<evidence type="ECO:0000313" key="2">
    <source>
        <dbReference type="Proteomes" id="UP000238274"/>
    </source>
</evidence>
<organism evidence="1 2">
    <name type="scientific">Puccinia striiformis</name>
    <dbReference type="NCBI Taxonomy" id="27350"/>
    <lineage>
        <taxon>Eukaryota</taxon>
        <taxon>Fungi</taxon>
        <taxon>Dikarya</taxon>
        <taxon>Basidiomycota</taxon>
        <taxon>Pucciniomycotina</taxon>
        <taxon>Pucciniomycetes</taxon>
        <taxon>Pucciniales</taxon>
        <taxon>Pucciniaceae</taxon>
        <taxon>Puccinia</taxon>
    </lineage>
</organism>
<dbReference type="Proteomes" id="UP000238274">
    <property type="component" value="Unassembled WGS sequence"/>
</dbReference>
<reference evidence="2" key="3">
    <citation type="journal article" date="2018" name="Mol. Plant Microbe Interact.">
        <title>Genome sequence resources for the wheat stripe rust pathogen (Puccinia striiformis f. sp. tritici) and the barley stripe rust pathogen (Puccinia striiformis f. sp. hordei).</title>
        <authorList>
            <person name="Xia C."/>
            <person name="Wang M."/>
            <person name="Yin C."/>
            <person name="Cornejo O.E."/>
            <person name="Hulbert S.H."/>
            <person name="Chen X."/>
        </authorList>
    </citation>
    <scope>NUCLEOTIDE SEQUENCE [LARGE SCALE GENOMIC DNA]</scope>
    <source>
        <strain evidence="2">93TX-2</strain>
    </source>
</reference>
<evidence type="ECO:0000313" key="1">
    <source>
        <dbReference type="EMBL" id="POV96703.1"/>
    </source>
</evidence>
<keyword evidence="2" id="KW-1185">Reference proteome</keyword>
<name>A0A2S4UHA7_9BASI</name>
<proteinExistence type="predicted"/>